<evidence type="ECO:0000256" key="2">
    <source>
        <dbReference type="ARBA" id="ARBA00022692"/>
    </source>
</evidence>
<feature type="region of interest" description="Disordered" evidence="8">
    <location>
        <begin position="354"/>
        <end position="377"/>
    </location>
</feature>
<dbReference type="EMBL" id="JAEAOA010001917">
    <property type="protein sequence ID" value="KAK3595951.1"/>
    <property type="molecule type" value="Genomic_DNA"/>
</dbReference>
<dbReference type="InterPro" id="IPR019177">
    <property type="entry name" value="Golgin_subfamily_A_member_5"/>
</dbReference>
<evidence type="ECO:0000256" key="6">
    <source>
        <dbReference type="ARBA" id="ARBA00023136"/>
    </source>
</evidence>
<feature type="coiled-coil region" evidence="7">
    <location>
        <begin position="502"/>
        <end position="600"/>
    </location>
</feature>
<evidence type="ECO:0000256" key="7">
    <source>
        <dbReference type="SAM" id="Coils"/>
    </source>
</evidence>
<keyword evidence="5 7" id="KW-0175">Coiled coil</keyword>
<feature type="compositionally biased region" description="Low complexity" evidence="8">
    <location>
        <begin position="166"/>
        <end position="178"/>
    </location>
</feature>
<feature type="compositionally biased region" description="Polar residues" evidence="8">
    <location>
        <begin position="95"/>
        <end position="104"/>
    </location>
</feature>
<reference evidence="10" key="2">
    <citation type="journal article" date="2021" name="Genome Biol. Evol.">
        <title>Developing a high-quality reference genome for a parasitic bivalve with doubly uniparental inheritance (Bivalvia: Unionida).</title>
        <authorList>
            <person name="Smith C.H."/>
        </authorList>
    </citation>
    <scope>NUCLEOTIDE SEQUENCE</scope>
    <source>
        <strain evidence="10">CHS0354</strain>
        <tissue evidence="10">Mantle</tissue>
    </source>
</reference>
<feature type="coiled-coil region" evidence="7">
    <location>
        <begin position="632"/>
        <end position="659"/>
    </location>
</feature>
<evidence type="ECO:0000256" key="9">
    <source>
        <dbReference type="SAM" id="Phobius"/>
    </source>
</evidence>
<keyword evidence="6 9" id="KW-0472">Membrane</keyword>
<protein>
    <recommendedName>
        <fullName evidence="12">Golgin-84</fullName>
    </recommendedName>
</protein>
<feature type="region of interest" description="Disordered" evidence="8">
    <location>
        <begin position="227"/>
        <end position="251"/>
    </location>
</feature>
<dbReference type="GO" id="GO:0031985">
    <property type="term" value="C:Golgi cisterna"/>
    <property type="evidence" value="ECO:0007669"/>
    <property type="project" value="TreeGrafter"/>
</dbReference>
<evidence type="ECO:0000313" key="11">
    <source>
        <dbReference type="Proteomes" id="UP001195483"/>
    </source>
</evidence>
<dbReference type="AlphaFoldDB" id="A0AAE0VZJ9"/>
<dbReference type="Pfam" id="PF09787">
    <property type="entry name" value="Golgin_A5"/>
    <property type="match status" value="1"/>
</dbReference>
<comment type="caution">
    <text evidence="10">The sequence shown here is derived from an EMBL/GenBank/DDBJ whole genome shotgun (WGS) entry which is preliminary data.</text>
</comment>
<dbReference type="Proteomes" id="UP001195483">
    <property type="component" value="Unassembled WGS sequence"/>
</dbReference>
<reference evidence="10" key="3">
    <citation type="submission" date="2023-05" db="EMBL/GenBank/DDBJ databases">
        <authorList>
            <person name="Smith C.H."/>
        </authorList>
    </citation>
    <scope>NUCLEOTIDE SEQUENCE</scope>
    <source>
        <strain evidence="10">CHS0354</strain>
        <tissue evidence="10">Mantle</tissue>
    </source>
</reference>
<comment type="subcellular location">
    <subcellularLocation>
        <location evidence="1">Golgi apparatus membrane</location>
        <topology evidence="1">Single-pass type IV membrane protein</topology>
    </subcellularLocation>
</comment>
<gene>
    <name evidence="10" type="ORF">CHS0354_032464</name>
</gene>
<evidence type="ECO:0000256" key="1">
    <source>
        <dbReference type="ARBA" id="ARBA00004409"/>
    </source>
</evidence>
<evidence type="ECO:0000313" key="10">
    <source>
        <dbReference type="EMBL" id="KAK3595951.1"/>
    </source>
</evidence>
<feature type="compositionally biased region" description="Low complexity" evidence="8">
    <location>
        <begin position="396"/>
        <end position="407"/>
    </location>
</feature>
<keyword evidence="3 9" id="KW-1133">Transmembrane helix</keyword>
<evidence type="ECO:0008006" key="12">
    <source>
        <dbReference type="Google" id="ProtNLM"/>
    </source>
</evidence>
<feature type="compositionally biased region" description="Low complexity" evidence="8">
    <location>
        <begin position="105"/>
        <end position="126"/>
    </location>
</feature>
<evidence type="ECO:0000256" key="4">
    <source>
        <dbReference type="ARBA" id="ARBA00023034"/>
    </source>
</evidence>
<dbReference type="GO" id="GO:0000139">
    <property type="term" value="C:Golgi membrane"/>
    <property type="evidence" value="ECO:0007669"/>
    <property type="project" value="UniProtKB-SubCell"/>
</dbReference>
<organism evidence="10 11">
    <name type="scientific">Potamilus streckersoni</name>
    <dbReference type="NCBI Taxonomy" id="2493646"/>
    <lineage>
        <taxon>Eukaryota</taxon>
        <taxon>Metazoa</taxon>
        <taxon>Spiralia</taxon>
        <taxon>Lophotrochozoa</taxon>
        <taxon>Mollusca</taxon>
        <taxon>Bivalvia</taxon>
        <taxon>Autobranchia</taxon>
        <taxon>Heteroconchia</taxon>
        <taxon>Palaeoheterodonta</taxon>
        <taxon>Unionida</taxon>
        <taxon>Unionoidea</taxon>
        <taxon>Unionidae</taxon>
        <taxon>Ambleminae</taxon>
        <taxon>Lampsilini</taxon>
        <taxon>Potamilus</taxon>
    </lineage>
</organism>
<feature type="region of interest" description="Disordered" evidence="8">
    <location>
        <begin position="389"/>
        <end position="432"/>
    </location>
</feature>
<accession>A0AAE0VZJ9</accession>
<dbReference type="GO" id="GO:0000301">
    <property type="term" value="P:retrograde transport, vesicle recycling within Golgi"/>
    <property type="evidence" value="ECO:0007669"/>
    <property type="project" value="TreeGrafter"/>
</dbReference>
<feature type="transmembrane region" description="Helical" evidence="9">
    <location>
        <begin position="723"/>
        <end position="743"/>
    </location>
</feature>
<evidence type="ECO:0000256" key="8">
    <source>
        <dbReference type="SAM" id="MobiDB-lite"/>
    </source>
</evidence>
<dbReference type="PANTHER" id="PTHR13815:SF7">
    <property type="entry name" value="GOLGIN SUBFAMILY A MEMBER 5"/>
    <property type="match status" value="1"/>
</dbReference>
<feature type="compositionally biased region" description="Polar residues" evidence="8">
    <location>
        <begin position="45"/>
        <end position="81"/>
    </location>
</feature>
<dbReference type="PANTHER" id="PTHR13815">
    <property type="entry name" value="GOLGIN-84"/>
    <property type="match status" value="1"/>
</dbReference>
<reference evidence="10" key="1">
    <citation type="journal article" date="2021" name="Genome Biol. Evol.">
        <title>A High-Quality Reference Genome for a Parasitic Bivalve with Doubly Uniparental Inheritance (Bivalvia: Unionida).</title>
        <authorList>
            <person name="Smith C.H."/>
        </authorList>
    </citation>
    <scope>NUCLEOTIDE SEQUENCE</scope>
    <source>
        <strain evidence="10">CHS0354</strain>
    </source>
</reference>
<evidence type="ECO:0000256" key="3">
    <source>
        <dbReference type="ARBA" id="ARBA00022989"/>
    </source>
</evidence>
<name>A0AAE0VZJ9_9BIVA</name>
<evidence type="ECO:0000256" key="5">
    <source>
        <dbReference type="ARBA" id="ARBA00023054"/>
    </source>
</evidence>
<sequence>MSWLTSLTGKAEEYLNKLDQSAAHALKSTDEESELQQPRARHSQSDNGRSTFVVQSSKPQTSTSGQTVSRQTSLTPSQSVPSRLHELKQDVEPTPSWTTIPVRQSASNVSKSESTSSATSTQSHITVGNKKKMDTDEALFEFLNSPESTDSGRKKTPAGSARHSRQSSTSSVISSRGNRTAEGYAPSSTSTSGSSMVHVELPGTGSDRESPSEQDVTADIASLVDAMQDHSPSHSIHSNQDLETHSEVQHSVSSLELENRLLKSEVASLNQEMASVIQRAKDSQTELVRLKSKLDEYNRLASNSNQIARELQAREQDLMEALHAKDSQLAVLRVRLEEADREIEKNKKTLQKLQEDKQRILSDHTSSSGVHSQALESLKEKLSEVEASLQREQEAYKQAQQEASQRQSRLEEEQRSLAESLTTANKKLTEEKNKVSDLNAQLKMARSNSDAVKHELAEYKEKATRILQSKDRLITSLREGSESLGEAGGVSTLEFDAIKQERDMFKEELHKTKLAVENLRMELQEMEAQLQQETVSSQDQIHTLEDNLREEKQRREDAEQEILKQKRELQYAIEELHKQKSAFQSRLSDRETEIDKLRNQLSTKSMSSTTEYELESRVRALTESLIQKQTIVEALSTEKNSLSLQLERLEQQYRDVQVSSVRTNAAVIPVHEEDEVRPRLPGFMREGPTDTPVTRKMKRAANIIDKFSIRLGVFLRRYPIARVFVIVYMVLLHLWVMIVLLTYQPEIHGGHDNSPLEPFPQKNSPP</sequence>
<keyword evidence="4" id="KW-0333">Golgi apparatus</keyword>
<keyword evidence="11" id="KW-1185">Reference proteome</keyword>
<feature type="region of interest" description="Disordered" evidence="8">
    <location>
        <begin position="24"/>
        <end position="215"/>
    </location>
</feature>
<keyword evidence="2 9" id="KW-0812">Transmembrane</keyword>
<proteinExistence type="predicted"/>
<dbReference type="GO" id="GO:0007030">
    <property type="term" value="P:Golgi organization"/>
    <property type="evidence" value="ECO:0007669"/>
    <property type="project" value="InterPro"/>
</dbReference>